<accession>A0A0F9CTQ1</accession>
<gene>
    <name evidence="1" type="ORF">LCGC14_2362000</name>
</gene>
<reference evidence="1" key="1">
    <citation type="journal article" date="2015" name="Nature">
        <title>Complex archaea that bridge the gap between prokaryotes and eukaryotes.</title>
        <authorList>
            <person name="Spang A."/>
            <person name="Saw J.H."/>
            <person name="Jorgensen S.L."/>
            <person name="Zaremba-Niedzwiedzka K."/>
            <person name="Martijn J."/>
            <person name="Lind A.E."/>
            <person name="van Eijk R."/>
            <person name="Schleper C."/>
            <person name="Guy L."/>
            <person name="Ettema T.J."/>
        </authorList>
    </citation>
    <scope>NUCLEOTIDE SEQUENCE</scope>
</reference>
<sequence>AQADMNQWAARANEVAARLQEHGVMLSVTITRTKTPNGGFNTNIKLVTGDMSINTHIELFEMYCDKLDEEEEG</sequence>
<comment type="caution">
    <text evidence="1">The sequence shown here is derived from an EMBL/GenBank/DDBJ whole genome shotgun (WGS) entry which is preliminary data.</text>
</comment>
<protein>
    <submittedName>
        <fullName evidence="1">Uncharacterized protein</fullName>
    </submittedName>
</protein>
<organism evidence="1">
    <name type="scientific">marine sediment metagenome</name>
    <dbReference type="NCBI Taxonomy" id="412755"/>
    <lineage>
        <taxon>unclassified sequences</taxon>
        <taxon>metagenomes</taxon>
        <taxon>ecological metagenomes</taxon>
    </lineage>
</organism>
<dbReference type="EMBL" id="LAZR01034622">
    <property type="protein sequence ID" value="KKL44811.1"/>
    <property type="molecule type" value="Genomic_DNA"/>
</dbReference>
<proteinExistence type="predicted"/>
<evidence type="ECO:0000313" key="1">
    <source>
        <dbReference type="EMBL" id="KKL44811.1"/>
    </source>
</evidence>
<dbReference type="AlphaFoldDB" id="A0A0F9CTQ1"/>
<feature type="non-terminal residue" evidence="1">
    <location>
        <position position="1"/>
    </location>
</feature>
<name>A0A0F9CTQ1_9ZZZZ</name>